<evidence type="ECO:0000313" key="9">
    <source>
        <dbReference type="Proteomes" id="UP001163046"/>
    </source>
</evidence>
<evidence type="ECO:0000259" key="7">
    <source>
        <dbReference type="Pfam" id="PF02010"/>
    </source>
</evidence>
<comment type="subcellular location">
    <subcellularLocation>
        <location evidence="1">Membrane</location>
    </subcellularLocation>
</comment>
<gene>
    <name evidence="8" type="ORF">OS493_013400</name>
</gene>
<evidence type="ECO:0000256" key="4">
    <source>
        <dbReference type="ARBA" id="ARBA00022989"/>
    </source>
</evidence>
<keyword evidence="2" id="KW-0812">Transmembrane</keyword>
<evidence type="ECO:0000256" key="6">
    <source>
        <dbReference type="SAM" id="MobiDB-lite"/>
    </source>
</evidence>
<feature type="domain" description="PKD/REJ-like" evidence="7">
    <location>
        <begin position="161"/>
        <end position="624"/>
    </location>
</feature>
<dbReference type="Pfam" id="PF02010">
    <property type="entry name" value="REJ"/>
    <property type="match status" value="1"/>
</dbReference>
<evidence type="ECO:0000256" key="1">
    <source>
        <dbReference type="ARBA" id="ARBA00004370"/>
    </source>
</evidence>
<dbReference type="Proteomes" id="UP001163046">
    <property type="component" value="Unassembled WGS sequence"/>
</dbReference>
<sequence>MTFKGPIYIFYLTTAYDVILLIRIRRTAFSQYRDFFNKNSLEATNVNWIIQSWLKEEIEAKKICGINNGTLQFFSLRTPKFIIGHYHFPTSFQDITYIANRTIGLKLNVSYAKVVDVRQYNGRCYGNPYARAMMDISSDFRNPSVYLKQSSSYFAGYAYFYCSSPPEKKYSWKVALLNPDNTTVGNYLIVSNQTSWTMSARSFAYGFYYVTYRVGNPANPRQVGFDYGFLKIIPGPLYVYISKGSKAVYVEKSNIIMDGLETYDPDVFAQKGHYSDMNFTWVCYKSGENPDVYNASFLPVVYPDGSAPTSLPDDVDPDLLTGGCFDTGPGRLLFDNSTVTITFNNSLMVQGNTYYMALIVQKRHRVDIYTQKITIAKAPPKFNISCFSNCLPVNALINVRLGLRTHCLGPRCGRLLTYKWFMYYKEEDDTEGDWKEKDGFYEHLLTSFTSTEIILKANFLQLKKRYQIKFRVLTEHGGEGYTYYNFRTNTPPQGGSCEMDKSTGQAVLDEFELQCYDWIDHDLPLMYQVNIPKLDGTYIVFAVAPNNSITLRLPVGDKNYGYHLRLEVFIMDSLKASSKVNVSIFVYPPEPTDLDARLPSLIGENSELDNLVNGENNQVAVQLSIGVLSAVDNLRENNATTTNNSLLRENIIKSVTKLRMNDTESVNQIASVLVEATKEEMDITPTSGVSTHLQQGAQSSNHF</sequence>
<evidence type="ECO:0000256" key="5">
    <source>
        <dbReference type="ARBA" id="ARBA00023136"/>
    </source>
</evidence>
<dbReference type="AlphaFoldDB" id="A0A9W9YGR3"/>
<organism evidence="8 9">
    <name type="scientific">Desmophyllum pertusum</name>
    <dbReference type="NCBI Taxonomy" id="174260"/>
    <lineage>
        <taxon>Eukaryota</taxon>
        <taxon>Metazoa</taxon>
        <taxon>Cnidaria</taxon>
        <taxon>Anthozoa</taxon>
        <taxon>Hexacorallia</taxon>
        <taxon>Scleractinia</taxon>
        <taxon>Caryophylliina</taxon>
        <taxon>Caryophylliidae</taxon>
        <taxon>Desmophyllum</taxon>
    </lineage>
</organism>
<accession>A0A9W9YGR3</accession>
<keyword evidence="3" id="KW-0677">Repeat</keyword>
<evidence type="ECO:0000256" key="2">
    <source>
        <dbReference type="ARBA" id="ARBA00022692"/>
    </source>
</evidence>
<feature type="region of interest" description="Disordered" evidence="6">
    <location>
        <begin position="683"/>
        <end position="703"/>
    </location>
</feature>
<name>A0A9W9YGR3_9CNID</name>
<dbReference type="PANTHER" id="PTHR46730">
    <property type="entry name" value="POLYCYSTIN-1"/>
    <property type="match status" value="1"/>
</dbReference>
<evidence type="ECO:0000256" key="3">
    <source>
        <dbReference type="ARBA" id="ARBA00022737"/>
    </source>
</evidence>
<dbReference type="InterPro" id="IPR002859">
    <property type="entry name" value="PKD/REJ-like"/>
</dbReference>
<proteinExistence type="predicted"/>
<dbReference type="GO" id="GO:0006816">
    <property type="term" value="P:calcium ion transport"/>
    <property type="evidence" value="ECO:0007669"/>
    <property type="project" value="TreeGrafter"/>
</dbReference>
<keyword evidence="4" id="KW-1133">Transmembrane helix</keyword>
<feature type="compositionally biased region" description="Polar residues" evidence="6">
    <location>
        <begin position="684"/>
        <end position="703"/>
    </location>
</feature>
<keyword evidence="9" id="KW-1185">Reference proteome</keyword>
<evidence type="ECO:0000313" key="8">
    <source>
        <dbReference type="EMBL" id="KAJ7336026.1"/>
    </source>
</evidence>
<reference evidence="8" key="1">
    <citation type="submission" date="2023-01" db="EMBL/GenBank/DDBJ databases">
        <title>Genome assembly of the deep-sea coral Lophelia pertusa.</title>
        <authorList>
            <person name="Herrera S."/>
            <person name="Cordes E."/>
        </authorList>
    </citation>
    <scope>NUCLEOTIDE SEQUENCE</scope>
    <source>
        <strain evidence="8">USNM1676648</strain>
        <tissue evidence="8">Polyp</tissue>
    </source>
</reference>
<comment type="caution">
    <text evidence="8">The sequence shown here is derived from an EMBL/GenBank/DDBJ whole genome shotgun (WGS) entry which is preliminary data.</text>
</comment>
<dbReference type="PANTHER" id="PTHR46730:SF1">
    <property type="entry name" value="PLAT DOMAIN-CONTAINING PROTEIN"/>
    <property type="match status" value="1"/>
</dbReference>
<keyword evidence="5" id="KW-0472">Membrane</keyword>
<protein>
    <recommendedName>
        <fullName evidence="7">PKD/REJ-like domain-containing protein</fullName>
    </recommendedName>
</protein>
<dbReference type="OrthoDB" id="2121937at2759"/>
<dbReference type="GO" id="GO:0005261">
    <property type="term" value="F:monoatomic cation channel activity"/>
    <property type="evidence" value="ECO:0007669"/>
    <property type="project" value="TreeGrafter"/>
</dbReference>
<dbReference type="GO" id="GO:0005886">
    <property type="term" value="C:plasma membrane"/>
    <property type="evidence" value="ECO:0007669"/>
    <property type="project" value="TreeGrafter"/>
</dbReference>
<dbReference type="EMBL" id="MU827783">
    <property type="protein sequence ID" value="KAJ7336026.1"/>
    <property type="molecule type" value="Genomic_DNA"/>
</dbReference>